<feature type="transmembrane region" description="Helical" evidence="6">
    <location>
        <begin position="196"/>
        <end position="219"/>
    </location>
</feature>
<dbReference type="InterPro" id="IPR020846">
    <property type="entry name" value="MFS_dom"/>
</dbReference>
<feature type="region of interest" description="Disordered" evidence="5">
    <location>
        <begin position="281"/>
        <end position="310"/>
    </location>
</feature>
<feature type="domain" description="Major facilitator superfamily (MFS) profile" evidence="7">
    <location>
        <begin position="71"/>
        <end position="444"/>
    </location>
</feature>
<feature type="transmembrane region" description="Helical" evidence="6">
    <location>
        <begin position="136"/>
        <end position="154"/>
    </location>
</feature>
<organism evidence="8 9">
    <name type="scientific">Orbilia blumenaviensis</name>
    <dbReference type="NCBI Taxonomy" id="1796055"/>
    <lineage>
        <taxon>Eukaryota</taxon>
        <taxon>Fungi</taxon>
        <taxon>Dikarya</taxon>
        <taxon>Ascomycota</taxon>
        <taxon>Pezizomycotina</taxon>
        <taxon>Orbiliomycetes</taxon>
        <taxon>Orbiliales</taxon>
        <taxon>Orbiliaceae</taxon>
        <taxon>Orbilia</taxon>
    </lineage>
</organism>
<evidence type="ECO:0000256" key="5">
    <source>
        <dbReference type="SAM" id="MobiDB-lite"/>
    </source>
</evidence>
<comment type="subcellular location">
    <subcellularLocation>
        <location evidence="1">Membrane</location>
        <topology evidence="1">Multi-pass membrane protein</topology>
    </subcellularLocation>
</comment>
<keyword evidence="4 6" id="KW-0472">Membrane</keyword>
<sequence>MTKGSSLGILGDKGGCVHVPGSILLICPDTEITQQDGLKKSKGQDGVILDPQPDDTRSDPLNWPTWRRECALLAVGFYSLLGGGQAPILAAGFPNVAQTYRITSSEVAFTTAAFVAGLAIGVITISPFASMYGKRPLFLAGAVIFCASSAWAAASPSYASLTVARVVMGIGVSPCECLASAYLAEIFFLHERGFRLGIYTLLLLGGKNLVPLLSGAIIQGLGWRWVFWIMTALSGALVFLVLLFVPEACWFRGVKLLHSIPAPSELSELDNPKPHILVYEGSNGSDTGISEEKDPATPTENEKATTTTPSLVQRSPPQLFILKYTQHGPQTSFKSQLSIYSGRIQQGSYIRALARPMILLTYPAILWSTVVYALSVLWLIIMSESVAHIYQHRPYHFTRLQTGLVYTAPFVGGILGSAPAGKISDLIVRYMAEKNGGVYEPYVS</sequence>
<dbReference type="Gene3D" id="1.20.1250.20">
    <property type="entry name" value="MFS general substrate transporter like domains"/>
    <property type="match status" value="1"/>
</dbReference>
<evidence type="ECO:0000256" key="6">
    <source>
        <dbReference type="SAM" id="Phobius"/>
    </source>
</evidence>
<feature type="transmembrane region" description="Helical" evidence="6">
    <location>
        <begin position="70"/>
        <end position="88"/>
    </location>
</feature>
<name>A0AAV9U3K9_9PEZI</name>
<evidence type="ECO:0000256" key="1">
    <source>
        <dbReference type="ARBA" id="ARBA00004141"/>
    </source>
</evidence>
<evidence type="ECO:0000313" key="9">
    <source>
        <dbReference type="Proteomes" id="UP001373714"/>
    </source>
</evidence>
<feature type="transmembrane region" description="Helical" evidence="6">
    <location>
        <begin position="166"/>
        <end position="189"/>
    </location>
</feature>
<dbReference type="PANTHER" id="PTHR23502">
    <property type="entry name" value="MAJOR FACILITATOR SUPERFAMILY"/>
    <property type="match status" value="1"/>
</dbReference>
<comment type="caution">
    <text evidence="8">The sequence shown here is derived from an EMBL/GenBank/DDBJ whole genome shotgun (WGS) entry which is preliminary data.</text>
</comment>
<dbReference type="InterPro" id="IPR036259">
    <property type="entry name" value="MFS_trans_sf"/>
</dbReference>
<evidence type="ECO:0000256" key="2">
    <source>
        <dbReference type="ARBA" id="ARBA00022692"/>
    </source>
</evidence>
<evidence type="ECO:0000256" key="4">
    <source>
        <dbReference type="ARBA" id="ARBA00023136"/>
    </source>
</evidence>
<dbReference type="GO" id="GO:0022857">
    <property type="term" value="F:transmembrane transporter activity"/>
    <property type="evidence" value="ECO:0007669"/>
    <property type="project" value="InterPro"/>
</dbReference>
<dbReference type="SUPFAM" id="SSF103473">
    <property type="entry name" value="MFS general substrate transporter"/>
    <property type="match status" value="1"/>
</dbReference>
<evidence type="ECO:0000313" key="8">
    <source>
        <dbReference type="EMBL" id="KAK6334411.1"/>
    </source>
</evidence>
<dbReference type="PANTHER" id="PTHR23502:SF4">
    <property type="entry name" value="MAJOR FACILITATOR SUPERFAMILY (MFS) PROFILE DOMAIN-CONTAINING PROTEIN-RELATED"/>
    <property type="match status" value="1"/>
</dbReference>
<feature type="region of interest" description="Disordered" evidence="5">
    <location>
        <begin position="36"/>
        <end position="61"/>
    </location>
</feature>
<keyword evidence="9" id="KW-1185">Reference proteome</keyword>
<keyword evidence="3 6" id="KW-1133">Transmembrane helix</keyword>
<accession>A0AAV9U3K9</accession>
<evidence type="ECO:0000259" key="7">
    <source>
        <dbReference type="PROSITE" id="PS50850"/>
    </source>
</evidence>
<evidence type="ECO:0000256" key="3">
    <source>
        <dbReference type="ARBA" id="ARBA00022989"/>
    </source>
</evidence>
<protein>
    <recommendedName>
        <fullName evidence="7">Major facilitator superfamily (MFS) profile domain-containing protein</fullName>
    </recommendedName>
</protein>
<dbReference type="GO" id="GO:0005886">
    <property type="term" value="C:plasma membrane"/>
    <property type="evidence" value="ECO:0007669"/>
    <property type="project" value="TreeGrafter"/>
</dbReference>
<feature type="transmembrane region" description="Helical" evidence="6">
    <location>
        <begin position="108"/>
        <end position="129"/>
    </location>
</feature>
<feature type="compositionally biased region" description="Basic and acidic residues" evidence="5">
    <location>
        <begin position="290"/>
        <end position="303"/>
    </location>
</feature>
<gene>
    <name evidence="8" type="ORF">TWF730_003625</name>
</gene>
<dbReference type="AlphaFoldDB" id="A0AAV9U3K9"/>
<feature type="transmembrane region" description="Helical" evidence="6">
    <location>
        <begin position="403"/>
        <end position="421"/>
    </location>
</feature>
<feature type="transmembrane region" description="Helical" evidence="6">
    <location>
        <begin position="225"/>
        <end position="245"/>
    </location>
</feature>
<proteinExistence type="predicted"/>
<dbReference type="Pfam" id="PF07690">
    <property type="entry name" value="MFS_1"/>
    <property type="match status" value="1"/>
</dbReference>
<feature type="transmembrane region" description="Helical" evidence="6">
    <location>
        <begin position="359"/>
        <end position="383"/>
    </location>
</feature>
<dbReference type="EMBL" id="JAVHNS010000015">
    <property type="protein sequence ID" value="KAK6334411.1"/>
    <property type="molecule type" value="Genomic_DNA"/>
</dbReference>
<keyword evidence="2 6" id="KW-0812">Transmembrane</keyword>
<dbReference type="PROSITE" id="PS50850">
    <property type="entry name" value="MFS"/>
    <property type="match status" value="1"/>
</dbReference>
<reference evidence="8 9" key="1">
    <citation type="submission" date="2019-10" db="EMBL/GenBank/DDBJ databases">
        <authorList>
            <person name="Palmer J.M."/>
        </authorList>
    </citation>
    <scope>NUCLEOTIDE SEQUENCE [LARGE SCALE GENOMIC DNA]</scope>
    <source>
        <strain evidence="8 9">TWF730</strain>
    </source>
</reference>
<dbReference type="InterPro" id="IPR011701">
    <property type="entry name" value="MFS"/>
</dbReference>
<dbReference type="Proteomes" id="UP001373714">
    <property type="component" value="Unassembled WGS sequence"/>
</dbReference>